<evidence type="ECO:0000313" key="2">
    <source>
        <dbReference type="Proteomes" id="UP000325440"/>
    </source>
</evidence>
<proteinExistence type="predicted"/>
<reference evidence="1 2" key="1">
    <citation type="submission" date="2019-08" db="EMBL/GenBank/DDBJ databases">
        <authorList>
            <person name="Alioto T."/>
            <person name="Alioto T."/>
            <person name="Gomez Garrido J."/>
        </authorList>
    </citation>
    <scope>NUCLEOTIDE SEQUENCE [LARGE SCALE GENOMIC DNA]</scope>
</reference>
<gene>
    <name evidence="1" type="ORF">CINCED_3A001089</name>
</gene>
<dbReference type="OrthoDB" id="6612396at2759"/>
<dbReference type="EMBL" id="CABPRJ010000962">
    <property type="protein sequence ID" value="VVC33044.1"/>
    <property type="molecule type" value="Genomic_DNA"/>
</dbReference>
<dbReference type="AlphaFoldDB" id="A0A5E4MNL6"/>
<dbReference type="Proteomes" id="UP000325440">
    <property type="component" value="Unassembled WGS sequence"/>
</dbReference>
<protein>
    <submittedName>
        <fullName evidence="1">Uncharacterized protein</fullName>
    </submittedName>
</protein>
<organism evidence="1 2">
    <name type="scientific">Cinara cedri</name>
    <dbReference type="NCBI Taxonomy" id="506608"/>
    <lineage>
        <taxon>Eukaryota</taxon>
        <taxon>Metazoa</taxon>
        <taxon>Ecdysozoa</taxon>
        <taxon>Arthropoda</taxon>
        <taxon>Hexapoda</taxon>
        <taxon>Insecta</taxon>
        <taxon>Pterygota</taxon>
        <taxon>Neoptera</taxon>
        <taxon>Paraneoptera</taxon>
        <taxon>Hemiptera</taxon>
        <taxon>Sternorrhyncha</taxon>
        <taxon>Aphidomorpha</taxon>
        <taxon>Aphidoidea</taxon>
        <taxon>Aphididae</taxon>
        <taxon>Lachninae</taxon>
        <taxon>Cinara</taxon>
    </lineage>
</organism>
<sequence length="305" mass="35775">MNSAVQLESNGGYSAVEDISLSTQIPGLSDGDGRRLEKPVPGVLKHEKTDQVSNAKTFYASNELIIKTVTLTYQIHTILVSDCIAYCRKPIYELASLFSKRDFLSYSELTLKGALWRQIDDKIMKYIREFDNTKRNMAHLSSCLILVFNRITELCCTPDNELKMELKVFIDDIQKHVKYHDDALWTKWFSRDSNFEDWMFFLANIFMSGKNFVNEDEEIRIRNAVKYFRKVRYSHYIFCNDKSKKKTAPETNDDDIFTIGDKAKKRKYEENHRVDDDIFKRINVTGNKPGVFIKQSRKRLRRLLK</sequence>
<accession>A0A5E4MNL6</accession>
<evidence type="ECO:0000313" key="1">
    <source>
        <dbReference type="EMBL" id="VVC33044.1"/>
    </source>
</evidence>
<name>A0A5E4MNL6_9HEMI</name>
<keyword evidence="2" id="KW-1185">Reference proteome</keyword>